<dbReference type="EMBL" id="ML170492">
    <property type="protein sequence ID" value="TDL13693.1"/>
    <property type="molecule type" value="Genomic_DNA"/>
</dbReference>
<dbReference type="VEuPathDB" id="FungiDB:BD410DRAFT_757508"/>
<proteinExistence type="predicted"/>
<dbReference type="AlphaFoldDB" id="A0A4Y7PED6"/>
<name>A0A4Y7PED6_9AGAM</name>
<keyword evidence="2" id="KW-1185">Reference proteome</keyword>
<reference evidence="1 2" key="1">
    <citation type="submission" date="2018-06" db="EMBL/GenBank/DDBJ databases">
        <title>A transcriptomic atlas of mushroom development highlights an independent origin of complex multicellularity.</title>
        <authorList>
            <consortium name="DOE Joint Genome Institute"/>
            <person name="Krizsan K."/>
            <person name="Almasi E."/>
            <person name="Merenyi Z."/>
            <person name="Sahu N."/>
            <person name="Viragh M."/>
            <person name="Koszo T."/>
            <person name="Mondo S."/>
            <person name="Kiss B."/>
            <person name="Balint B."/>
            <person name="Kues U."/>
            <person name="Barry K."/>
            <person name="Hegedus J.C."/>
            <person name="Henrissat B."/>
            <person name="Johnson J."/>
            <person name="Lipzen A."/>
            <person name="Ohm R."/>
            <person name="Nagy I."/>
            <person name="Pangilinan J."/>
            <person name="Yan J."/>
            <person name="Xiong Y."/>
            <person name="Grigoriev I.V."/>
            <person name="Hibbett D.S."/>
            <person name="Nagy L.G."/>
        </authorList>
    </citation>
    <scope>NUCLEOTIDE SEQUENCE [LARGE SCALE GENOMIC DNA]</scope>
    <source>
        <strain evidence="1 2">SZMC22713</strain>
    </source>
</reference>
<protein>
    <submittedName>
        <fullName evidence="1">Uncharacterized protein</fullName>
    </submittedName>
</protein>
<dbReference type="OrthoDB" id="3041043at2759"/>
<evidence type="ECO:0000313" key="1">
    <source>
        <dbReference type="EMBL" id="TDL13693.1"/>
    </source>
</evidence>
<accession>A0A4Y7PED6</accession>
<dbReference type="Proteomes" id="UP000294933">
    <property type="component" value="Unassembled WGS sequence"/>
</dbReference>
<evidence type="ECO:0000313" key="2">
    <source>
        <dbReference type="Proteomes" id="UP000294933"/>
    </source>
</evidence>
<organism evidence="1 2">
    <name type="scientific">Rickenella mellea</name>
    <dbReference type="NCBI Taxonomy" id="50990"/>
    <lineage>
        <taxon>Eukaryota</taxon>
        <taxon>Fungi</taxon>
        <taxon>Dikarya</taxon>
        <taxon>Basidiomycota</taxon>
        <taxon>Agaricomycotina</taxon>
        <taxon>Agaricomycetes</taxon>
        <taxon>Hymenochaetales</taxon>
        <taxon>Rickenellaceae</taxon>
        <taxon>Rickenella</taxon>
    </lineage>
</organism>
<sequence length="442" mass="51339">MGQVELLYAILDKPLLTDVLFGHFSAAEIIRMSWTCWAARKSVQSYSSRAWSIDRHLRRFFRDPSAFRSLQAQTGTLISGSNALQFIDRTFYPESDLDIYVFPREHLTVGKWILEEAGMDYAFQPNSSQDPDFEKAEFAAPDDDDEQDAMDVEDEEAVYRMKGMLGVFTFISQMDDLVAPLKVQMIVTQVCPLDTVLSFHSTVVMNIISYQAAYCLFAWTTLEDRHGVVVEAKKTRHEAALAKYAARGFHIVSGEEAKCDENHRHRSSLRFGERWVDDRLTWVIPLDMTNVNLPAPTLGTPNATFDPVTLNSWTFGLKYVENPPVIQCRCLSSKLLRFNYIASHSFLRFARPVLHMTGSTEYKKREEYPNSEFWTWWDFLVLNCKECYFREPKKTRPISDIIRKRIEDSLPKAPRFISRIRRYRRVMQADEHEQEDENEQTA</sequence>
<gene>
    <name evidence="1" type="ORF">BD410DRAFT_757508</name>
</gene>